<gene>
    <name evidence="1" type="ORF">DBV15_10579</name>
</gene>
<name>A0A4S2JMS8_9HYME</name>
<organism evidence="1 2">
    <name type="scientific">Temnothorax longispinosus</name>
    <dbReference type="NCBI Taxonomy" id="300112"/>
    <lineage>
        <taxon>Eukaryota</taxon>
        <taxon>Metazoa</taxon>
        <taxon>Ecdysozoa</taxon>
        <taxon>Arthropoda</taxon>
        <taxon>Hexapoda</taxon>
        <taxon>Insecta</taxon>
        <taxon>Pterygota</taxon>
        <taxon>Neoptera</taxon>
        <taxon>Endopterygota</taxon>
        <taxon>Hymenoptera</taxon>
        <taxon>Apocrita</taxon>
        <taxon>Aculeata</taxon>
        <taxon>Formicoidea</taxon>
        <taxon>Formicidae</taxon>
        <taxon>Myrmicinae</taxon>
        <taxon>Temnothorax</taxon>
    </lineage>
</organism>
<evidence type="ECO:0000313" key="1">
    <source>
        <dbReference type="EMBL" id="TGZ37462.1"/>
    </source>
</evidence>
<proteinExistence type="predicted"/>
<comment type="caution">
    <text evidence="1">The sequence shown here is derived from an EMBL/GenBank/DDBJ whole genome shotgun (WGS) entry which is preliminary data.</text>
</comment>
<protein>
    <submittedName>
        <fullName evidence="1">Uncharacterized protein</fullName>
    </submittedName>
</protein>
<accession>A0A4S2JMS8</accession>
<evidence type="ECO:0000313" key="2">
    <source>
        <dbReference type="Proteomes" id="UP000310200"/>
    </source>
</evidence>
<dbReference type="AlphaFoldDB" id="A0A4S2JMS8"/>
<keyword evidence="2" id="KW-1185">Reference proteome</keyword>
<dbReference type="Proteomes" id="UP000310200">
    <property type="component" value="Unassembled WGS sequence"/>
</dbReference>
<reference evidence="1 2" key="1">
    <citation type="journal article" date="2019" name="Philos. Trans. R. Soc. Lond., B, Biol. Sci.">
        <title>Ant behaviour and brain gene expression of defending hosts depend on the ecological success of the intruding social parasite.</title>
        <authorList>
            <person name="Kaur R."/>
            <person name="Stoldt M."/>
            <person name="Jongepier E."/>
            <person name="Feldmeyer B."/>
            <person name="Menzel F."/>
            <person name="Bornberg-Bauer E."/>
            <person name="Foitzik S."/>
        </authorList>
    </citation>
    <scope>NUCLEOTIDE SEQUENCE [LARGE SCALE GENOMIC DNA]</scope>
    <source>
        <tissue evidence="1">Whole body</tissue>
    </source>
</reference>
<sequence>MAPNLFRDTFAKLRDRHTHNLIVYHVNNNAVNIYDTLNRVTIFLRFRLSSKIKLLIRLKFKLILKKLIYKIKYRSSFLISLLIYKTQNLCILDHFFIIRIRNIYVSNTLFYIHINKYFKLFILFNKVVKITLRFHKEHNIFRSLSEPGKCNHASGFTKGNPLSGRRGFAAPTPKCNPWNRPWRARQTRMEALASRCARACGAFHSGASKLRDFKKVNGINEEFKY</sequence>
<dbReference type="EMBL" id="QBLH01003537">
    <property type="protein sequence ID" value="TGZ37462.1"/>
    <property type="molecule type" value="Genomic_DNA"/>
</dbReference>